<dbReference type="EMBL" id="JAIWYP010000001">
    <property type="protein sequence ID" value="KAH3887206.1"/>
    <property type="molecule type" value="Genomic_DNA"/>
</dbReference>
<proteinExistence type="predicted"/>
<sequence>MSRNNGVQKNARPTGGHVFQVTGTIFELVQNIIGTNILTKFHDDRKMPRPFGGHVFPPTGTIFELIQNIIKTNHQTKFHDDRTINVASRLLTRKNTPPPGHIFLTKFHEDRKINVASRVLTRKNAPSPGGHAFQPTGSIFKVFQDIIKMNLLTKFHDGRTINVASRVLTRFYYCHIRTNLLTKFHEDRKINVAARVLTRKNAPSPGGHVFQPTGTIF</sequence>
<reference evidence="1" key="2">
    <citation type="submission" date="2020-11" db="EMBL/GenBank/DDBJ databases">
        <authorList>
            <person name="McCartney M.A."/>
            <person name="Auch B."/>
            <person name="Kono T."/>
            <person name="Mallez S."/>
            <person name="Becker A."/>
            <person name="Gohl D.M."/>
            <person name="Silverstein K.A.T."/>
            <person name="Koren S."/>
            <person name="Bechman K.B."/>
            <person name="Herman A."/>
            <person name="Abrahante J.E."/>
            <person name="Garbe J."/>
        </authorList>
    </citation>
    <scope>NUCLEOTIDE SEQUENCE</scope>
    <source>
        <strain evidence="1">Duluth1</strain>
        <tissue evidence="1">Whole animal</tissue>
    </source>
</reference>
<protein>
    <submittedName>
        <fullName evidence="1">Uncharacterized protein</fullName>
    </submittedName>
</protein>
<comment type="caution">
    <text evidence="1">The sequence shown here is derived from an EMBL/GenBank/DDBJ whole genome shotgun (WGS) entry which is preliminary data.</text>
</comment>
<name>A0A9D4S010_DREPO</name>
<evidence type="ECO:0000313" key="2">
    <source>
        <dbReference type="Proteomes" id="UP000828390"/>
    </source>
</evidence>
<accession>A0A9D4S010</accession>
<keyword evidence="2" id="KW-1185">Reference proteome</keyword>
<evidence type="ECO:0000313" key="1">
    <source>
        <dbReference type="EMBL" id="KAH3887206.1"/>
    </source>
</evidence>
<reference evidence="1" key="1">
    <citation type="journal article" date="2019" name="bioRxiv">
        <title>The Genome of the Zebra Mussel, Dreissena polymorpha: A Resource for Invasive Species Research.</title>
        <authorList>
            <person name="McCartney M.A."/>
            <person name="Auch B."/>
            <person name="Kono T."/>
            <person name="Mallez S."/>
            <person name="Zhang Y."/>
            <person name="Obille A."/>
            <person name="Becker A."/>
            <person name="Abrahante J.E."/>
            <person name="Garbe J."/>
            <person name="Badalamenti J.P."/>
            <person name="Herman A."/>
            <person name="Mangelson H."/>
            <person name="Liachko I."/>
            <person name="Sullivan S."/>
            <person name="Sone E.D."/>
            <person name="Koren S."/>
            <person name="Silverstein K.A.T."/>
            <person name="Beckman K.B."/>
            <person name="Gohl D.M."/>
        </authorList>
    </citation>
    <scope>NUCLEOTIDE SEQUENCE</scope>
    <source>
        <strain evidence="1">Duluth1</strain>
        <tissue evidence="1">Whole animal</tissue>
    </source>
</reference>
<organism evidence="1 2">
    <name type="scientific">Dreissena polymorpha</name>
    <name type="common">Zebra mussel</name>
    <name type="synonym">Mytilus polymorpha</name>
    <dbReference type="NCBI Taxonomy" id="45954"/>
    <lineage>
        <taxon>Eukaryota</taxon>
        <taxon>Metazoa</taxon>
        <taxon>Spiralia</taxon>
        <taxon>Lophotrochozoa</taxon>
        <taxon>Mollusca</taxon>
        <taxon>Bivalvia</taxon>
        <taxon>Autobranchia</taxon>
        <taxon>Heteroconchia</taxon>
        <taxon>Euheterodonta</taxon>
        <taxon>Imparidentia</taxon>
        <taxon>Neoheterodontei</taxon>
        <taxon>Myida</taxon>
        <taxon>Dreissenoidea</taxon>
        <taxon>Dreissenidae</taxon>
        <taxon>Dreissena</taxon>
    </lineage>
</organism>
<dbReference type="AlphaFoldDB" id="A0A9D4S010"/>
<gene>
    <name evidence="1" type="ORF">DPMN_011222</name>
</gene>
<dbReference type="Proteomes" id="UP000828390">
    <property type="component" value="Unassembled WGS sequence"/>
</dbReference>